<dbReference type="Proteomes" id="UP001054945">
    <property type="component" value="Unassembled WGS sequence"/>
</dbReference>
<reference evidence="1 2" key="1">
    <citation type="submission" date="2021-06" db="EMBL/GenBank/DDBJ databases">
        <title>Caerostris extrusa draft genome.</title>
        <authorList>
            <person name="Kono N."/>
            <person name="Arakawa K."/>
        </authorList>
    </citation>
    <scope>NUCLEOTIDE SEQUENCE [LARGE SCALE GENOMIC DNA]</scope>
</reference>
<comment type="caution">
    <text evidence="1">The sequence shown here is derived from an EMBL/GenBank/DDBJ whole genome shotgun (WGS) entry which is preliminary data.</text>
</comment>
<keyword evidence="2" id="KW-1185">Reference proteome</keyword>
<protein>
    <submittedName>
        <fullName evidence="1">Uncharacterized protein</fullName>
    </submittedName>
</protein>
<organism evidence="1 2">
    <name type="scientific">Caerostris extrusa</name>
    <name type="common">Bark spider</name>
    <name type="synonym">Caerostris bankana</name>
    <dbReference type="NCBI Taxonomy" id="172846"/>
    <lineage>
        <taxon>Eukaryota</taxon>
        <taxon>Metazoa</taxon>
        <taxon>Ecdysozoa</taxon>
        <taxon>Arthropoda</taxon>
        <taxon>Chelicerata</taxon>
        <taxon>Arachnida</taxon>
        <taxon>Araneae</taxon>
        <taxon>Araneomorphae</taxon>
        <taxon>Entelegynae</taxon>
        <taxon>Araneoidea</taxon>
        <taxon>Araneidae</taxon>
        <taxon>Caerostris</taxon>
    </lineage>
</organism>
<name>A0AAV4NV46_CAEEX</name>
<evidence type="ECO:0000313" key="1">
    <source>
        <dbReference type="EMBL" id="GIX87618.1"/>
    </source>
</evidence>
<evidence type="ECO:0000313" key="2">
    <source>
        <dbReference type="Proteomes" id="UP001054945"/>
    </source>
</evidence>
<sequence>MRTVRIPMIFFRSTLEPLENRCLSDCSPLTWWSSQVALSSSPENQRALDFASFQANYLKVVCKSNQNSLYLKVHLKLCLSM</sequence>
<accession>A0AAV4NV46</accession>
<dbReference type="EMBL" id="BPLR01003700">
    <property type="protein sequence ID" value="GIX87618.1"/>
    <property type="molecule type" value="Genomic_DNA"/>
</dbReference>
<gene>
    <name evidence="1" type="ORF">CEXT_388311</name>
</gene>
<dbReference type="AlphaFoldDB" id="A0AAV4NV46"/>
<proteinExistence type="predicted"/>